<name>A0ABZ2XQU7_9RHOB</name>
<keyword evidence="3" id="KW-0998">Cell outer membrane</keyword>
<dbReference type="RefSeq" id="WP_406650550.1">
    <property type="nucleotide sequence ID" value="NZ_CP123584.1"/>
</dbReference>
<evidence type="ECO:0000259" key="5">
    <source>
        <dbReference type="PROSITE" id="PS51123"/>
    </source>
</evidence>
<evidence type="ECO:0000256" key="3">
    <source>
        <dbReference type="ARBA" id="ARBA00023237"/>
    </source>
</evidence>
<evidence type="ECO:0000313" key="7">
    <source>
        <dbReference type="Proteomes" id="UP001623232"/>
    </source>
</evidence>
<evidence type="ECO:0000256" key="1">
    <source>
        <dbReference type="ARBA" id="ARBA00004442"/>
    </source>
</evidence>
<organism evidence="6 7">
    <name type="scientific">Aliisedimentitalea scapharcae</name>
    <dbReference type="NCBI Taxonomy" id="1524259"/>
    <lineage>
        <taxon>Bacteria</taxon>
        <taxon>Pseudomonadati</taxon>
        <taxon>Pseudomonadota</taxon>
        <taxon>Alphaproteobacteria</taxon>
        <taxon>Rhodobacterales</taxon>
        <taxon>Roseobacteraceae</taxon>
        <taxon>Aliisedimentitalea</taxon>
    </lineage>
</organism>
<dbReference type="Gene3D" id="3.30.1330.60">
    <property type="entry name" value="OmpA-like domain"/>
    <property type="match status" value="1"/>
</dbReference>
<dbReference type="InterPro" id="IPR006664">
    <property type="entry name" value="OMP_bac"/>
</dbReference>
<dbReference type="PRINTS" id="PR01021">
    <property type="entry name" value="OMPADOMAIN"/>
</dbReference>
<evidence type="ECO:0000256" key="2">
    <source>
        <dbReference type="ARBA" id="ARBA00023136"/>
    </source>
</evidence>
<dbReference type="Proteomes" id="UP001623232">
    <property type="component" value="Chromosome"/>
</dbReference>
<dbReference type="InterPro" id="IPR006665">
    <property type="entry name" value="OmpA-like"/>
</dbReference>
<evidence type="ECO:0000256" key="4">
    <source>
        <dbReference type="PROSITE-ProRule" id="PRU00473"/>
    </source>
</evidence>
<dbReference type="PANTHER" id="PTHR30329:SF21">
    <property type="entry name" value="LIPOPROTEIN YIAD-RELATED"/>
    <property type="match status" value="1"/>
</dbReference>
<dbReference type="Pfam" id="PF00691">
    <property type="entry name" value="OmpA"/>
    <property type="match status" value="1"/>
</dbReference>
<dbReference type="EMBL" id="CP123584">
    <property type="protein sequence ID" value="WZK88480.1"/>
    <property type="molecule type" value="Genomic_DNA"/>
</dbReference>
<dbReference type="InterPro" id="IPR050330">
    <property type="entry name" value="Bact_OuterMem_StrucFunc"/>
</dbReference>
<dbReference type="PROSITE" id="PS51123">
    <property type="entry name" value="OMPA_2"/>
    <property type="match status" value="1"/>
</dbReference>
<gene>
    <name evidence="6" type="ORF">QEZ52_18025</name>
</gene>
<dbReference type="InterPro" id="IPR036737">
    <property type="entry name" value="OmpA-like_sf"/>
</dbReference>
<keyword evidence="2 4" id="KW-0472">Membrane</keyword>
<dbReference type="CDD" id="cd07185">
    <property type="entry name" value="OmpA_C-like"/>
    <property type="match status" value="1"/>
</dbReference>
<protein>
    <submittedName>
        <fullName evidence="6">OmpA family protein</fullName>
    </submittedName>
</protein>
<proteinExistence type="predicted"/>
<keyword evidence="7" id="KW-1185">Reference proteome</keyword>
<accession>A0ABZ2XQU7</accession>
<feature type="domain" description="OmpA-like" evidence="5">
    <location>
        <begin position="192"/>
        <end position="307"/>
    </location>
</feature>
<evidence type="ECO:0000313" key="6">
    <source>
        <dbReference type="EMBL" id="WZK88480.1"/>
    </source>
</evidence>
<sequence length="307" mass="33229">MLAGPVLAADWMLPDNAQDVSERISVFDSYALPIGVFASGQVPSRTLEGRVERRSWRVDGAASTTLQLLDPLRRQLQADGYRIVLDCADRACGGFDFRFGIEVIPAPDMIVDIGDYRFVSAARGDEETVTILVSRAGSSNYVQIIEVGPRHRDSVAKPAVGTQTEAQSGPSAQDIMPQPEAQIGDLVARLLADGHVVLDDLDFGTGATQLADGNPTSLSLLAAFLKENEQYRLYLVGHTDNVGSLQDNIVLSRKRAAAVKDRLVRQYAIDDGRLEAEGVGYLAPVASNLIPDGQKTNRRVEAVLLEQ</sequence>
<dbReference type="SUPFAM" id="SSF103088">
    <property type="entry name" value="OmpA-like"/>
    <property type="match status" value="1"/>
</dbReference>
<dbReference type="PANTHER" id="PTHR30329">
    <property type="entry name" value="STATOR ELEMENT OF FLAGELLAR MOTOR COMPLEX"/>
    <property type="match status" value="1"/>
</dbReference>
<comment type="subcellular location">
    <subcellularLocation>
        <location evidence="1">Cell outer membrane</location>
    </subcellularLocation>
</comment>
<reference evidence="6 7" key="1">
    <citation type="submission" date="2023-04" db="EMBL/GenBank/DDBJ databases">
        <title>Complete genome sequence of Alisedimentitalea scapharcae.</title>
        <authorList>
            <person name="Rong J.-C."/>
            <person name="Yi M.-L."/>
            <person name="Zhao Q."/>
        </authorList>
    </citation>
    <scope>NUCLEOTIDE SEQUENCE [LARGE SCALE GENOMIC DNA]</scope>
    <source>
        <strain evidence="6 7">KCTC 42119</strain>
    </source>
</reference>